<feature type="non-terminal residue" evidence="2">
    <location>
        <position position="749"/>
    </location>
</feature>
<evidence type="ECO:0000256" key="1">
    <source>
        <dbReference type="SAM" id="SignalP"/>
    </source>
</evidence>
<keyword evidence="3" id="KW-1185">Reference proteome</keyword>
<comment type="caution">
    <text evidence="2">The sequence shown here is derived from an EMBL/GenBank/DDBJ whole genome shotgun (WGS) entry which is preliminary data.</text>
</comment>
<dbReference type="RefSeq" id="WP_221920025.1">
    <property type="nucleotide sequence ID" value="NZ_VIRV01000014.1"/>
</dbReference>
<organism evidence="2 3">
    <name type="scientific">Sellimonas caecigallum</name>
    <dbReference type="NCBI Taxonomy" id="2592333"/>
    <lineage>
        <taxon>Bacteria</taxon>
        <taxon>Bacillati</taxon>
        <taxon>Bacillota</taxon>
        <taxon>Clostridia</taxon>
        <taxon>Lachnospirales</taxon>
        <taxon>Lachnospiraceae</taxon>
        <taxon>Sellimonas</taxon>
    </lineage>
</organism>
<dbReference type="EMBL" id="VIRV01000014">
    <property type="protein sequence ID" value="MBY0759361.1"/>
    <property type="molecule type" value="Genomic_DNA"/>
</dbReference>
<reference evidence="2 3" key="1">
    <citation type="journal article" date="2020" name="New Microbes New Infect">
        <title>Sellimonas caecigallum sp. nov., description and genome sequence of a new member of the Sellimonas genus isolated from the cecum of feral chicken.</title>
        <authorList>
            <person name="Wongkuna S."/>
            <person name="Ghimire S."/>
            <person name="Antony L."/>
            <person name="Chankhamhaengdecha S."/>
            <person name="Janvilisri T."/>
            <person name="Scaria J."/>
        </authorList>
    </citation>
    <scope>NUCLEOTIDE SEQUENCE [LARGE SCALE GENOMIC DNA]</scope>
    <source>
        <strain evidence="2 3">SW451</strain>
    </source>
</reference>
<feature type="signal peptide" evidence="1">
    <location>
        <begin position="1"/>
        <end position="29"/>
    </location>
</feature>
<accession>A0ABS7L8G1</accession>
<keyword evidence="1" id="KW-0732">Signal</keyword>
<proteinExistence type="predicted"/>
<feature type="chain" id="PRO_5046308466" evidence="1">
    <location>
        <begin position="30"/>
        <end position="749"/>
    </location>
</feature>
<dbReference type="Proteomes" id="UP000779049">
    <property type="component" value="Unassembled WGS sequence"/>
</dbReference>
<sequence length="749" mass="82200">MYRKKLMRACITAILAASVAATSAPVTLAADANAASVAEQNTADESSQETVSMKIQFIDGNGDVVAGGDYFVPAGVQNYSVLAQYVPEGYKITESGDFFAEQGGKLEVNVWLYVTMNIQFKCGEEVIAGGDYEVPAGWQKFSELEQYLPEGYQFKEDGGFFGSDGQKLVIDVEKIQKDVTMNIQFKDGDEVVAGGDYTVPEGVQNYSVLEQYVPEGYEMTVSGDFNAEDGGKLEVSIKKIQKDVIMNIVFKDSEGNNVGGGDYFLPEGVQNYSILEKYVPEGYQMTASGDFMVTEGESLDVTVEKIQKDVTMNIQFKDGDEVVAGGDYTVPEGVQNYSVLEQYVPEGYEMTVSGDFNAEDGGKLEVSIKKIQEDVRMNIVFKCGDEVIAGGDYMVPAGVQNYSVLESLVPEGYQMTVSGDFYAEEGGKLEINIEKIQKDVIMNIQFKDGDEVVAGGDYFVPEGVQNYSVLEQYVPEGYEMTVSGDFMAVENGDLTVPVQKINKEVIMNIQFKDGDEVVAGGDYMVPRGVQNYSVLEKYVPEGYEMTVSGDFMAEEGAHLDVSVAKKSKVVIMNIVFKDGDVIVGGGDYFVPKGVQNYSVLEQYVPVGYKMTVSGDFMAEEGGKLEVSVEKVEKDVIMNIRFMDGDEFIAGGDYFVPEGVNNYSVLEQYVPEGYKMTVSGDFMATEGGKLDVNVEKINKEVIMNIRFMEGDKFIAGGDYFVPEGVNNYSILEQYVPEGYKMTVSGDFMAT</sequence>
<evidence type="ECO:0000313" key="2">
    <source>
        <dbReference type="EMBL" id="MBY0759361.1"/>
    </source>
</evidence>
<gene>
    <name evidence="2" type="ORF">FLB61_09740</name>
</gene>
<protein>
    <submittedName>
        <fullName evidence="2">Uncharacterized protein</fullName>
    </submittedName>
</protein>
<evidence type="ECO:0000313" key="3">
    <source>
        <dbReference type="Proteomes" id="UP000779049"/>
    </source>
</evidence>
<name>A0ABS7L8G1_9FIRM</name>